<dbReference type="EMBL" id="JBBXMP010000010">
    <property type="protein sequence ID" value="KAL0069722.1"/>
    <property type="molecule type" value="Genomic_DNA"/>
</dbReference>
<name>A0ABR3A6W3_9AGAR</name>
<organism evidence="1 2">
    <name type="scientific">Marasmius tenuissimus</name>
    <dbReference type="NCBI Taxonomy" id="585030"/>
    <lineage>
        <taxon>Eukaryota</taxon>
        <taxon>Fungi</taxon>
        <taxon>Dikarya</taxon>
        <taxon>Basidiomycota</taxon>
        <taxon>Agaricomycotina</taxon>
        <taxon>Agaricomycetes</taxon>
        <taxon>Agaricomycetidae</taxon>
        <taxon>Agaricales</taxon>
        <taxon>Marasmiineae</taxon>
        <taxon>Marasmiaceae</taxon>
        <taxon>Marasmius</taxon>
    </lineage>
</organism>
<evidence type="ECO:0000313" key="1">
    <source>
        <dbReference type="EMBL" id="KAL0069722.1"/>
    </source>
</evidence>
<accession>A0ABR3A6W3</accession>
<comment type="caution">
    <text evidence="1">The sequence shown here is derived from an EMBL/GenBank/DDBJ whole genome shotgun (WGS) entry which is preliminary data.</text>
</comment>
<protein>
    <recommendedName>
        <fullName evidence="3">BTB domain-containing protein</fullName>
    </recommendedName>
</protein>
<proteinExistence type="predicted"/>
<sequence>MSSPEPPISTGLKYHTRFSSPEADTVLRSNDDTLYRVPSFVLRSTSAFYNSLLSLPTNGVSNHQHDNDEAHPIPIAHPDRIVAPVLSMLCGLEIPSWTSFDEVEQILDLAEEWDAPGPLSVIRSSVTAPMFLAEPLRLYAVASHFGWVDEIKLSSTCTLDLDLFAEENQPMLHRLPPKSLLALMKLHRSRRDTLKAYLDDPDTFHAGNLATRMCDKCFQEVDNSPWRELKARIFLEMDRHPKGDAVGGWQMEEWPETVGCWNARCRKPGCGHLLYGKADTLNHLRACMKRLPSTVTL</sequence>
<dbReference type="Proteomes" id="UP001437256">
    <property type="component" value="Unassembled WGS sequence"/>
</dbReference>
<evidence type="ECO:0000313" key="2">
    <source>
        <dbReference type="Proteomes" id="UP001437256"/>
    </source>
</evidence>
<gene>
    <name evidence="1" type="ORF">AAF712_002991</name>
</gene>
<evidence type="ECO:0008006" key="3">
    <source>
        <dbReference type="Google" id="ProtNLM"/>
    </source>
</evidence>
<reference evidence="1 2" key="1">
    <citation type="submission" date="2024-05" db="EMBL/GenBank/DDBJ databases">
        <title>A draft genome resource for the thread blight pathogen Marasmius tenuissimus strain MS-2.</title>
        <authorList>
            <person name="Yulfo-Soto G.E."/>
            <person name="Baruah I.K."/>
            <person name="Amoako-Attah I."/>
            <person name="Bukari Y."/>
            <person name="Meinhardt L.W."/>
            <person name="Bailey B.A."/>
            <person name="Cohen S.P."/>
        </authorList>
    </citation>
    <scope>NUCLEOTIDE SEQUENCE [LARGE SCALE GENOMIC DNA]</scope>
    <source>
        <strain evidence="1 2">MS-2</strain>
    </source>
</reference>
<keyword evidence="2" id="KW-1185">Reference proteome</keyword>